<name>A0A645BVA8_9ZZZZ</name>
<accession>A0A645BVA8</accession>
<keyword evidence="1" id="KW-1133">Transmembrane helix</keyword>
<keyword evidence="1" id="KW-0472">Membrane</keyword>
<dbReference type="EMBL" id="VSSQ01022605">
    <property type="protein sequence ID" value="MPM69028.1"/>
    <property type="molecule type" value="Genomic_DNA"/>
</dbReference>
<reference evidence="2" key="1">
    <citation type="submission" date="2019-08" db="EMBL/GenBank/DDBJ databases">
        <authorList>
            <person name="Kucharzyk K."/>
            <person name="Murdoch R.W."/>
            <person name="Higgins S."/>
            <person name="Loffler F."/>
        </authorList>
    </citation>
    <scope>NUCLEOTIDE SEQUENCE</scope>
</reference>
<evidence type="ECO:0000313" key="2">
    <source>
        <dbReference type="EMBL" id="MPM69028.1"/>
    </source>
</evidence>
<feature type="transmembrane region" description="Helical" evidence="1">
    <location>
        <begin position="76"/>
        <end position="97"/>
    </location>
</feature>
<feature type="transmembrane region" description="Helical" evidence="1">
    <location>
        <begin position="103"/>
        <end position="122"/>
    </location>
</feature>
<proteinExistence type="predicted"/>
<organism evidence="2">
    <name type="scientific">bioreactor metagenome</name>
    <dbReference type="NCBI Taxonomy" id="1076179"/>
    <lineage>
        <taxon>unclassified sequences</taxon>
        <taxon>metagenomes</taxon>
        <taxon>ecological metagenomes</taxon>
    </lineage>
</organism>
<sequence length="132" mass="15476">MKIRIKRPFYLLTLFWKYKVEINNKIFIIKDTGDTFIELEDSPNLNIKVSYNNYFKSQLTVDYTSNCKGIEIRSSISNVSVVFCLLTMIAILIISLYTGNNLYLYIGIVIYSLLGLVFIDLFRKKFFRIVCI</sequence>
<protein>
    <submittedName>
        <fullName evidence="2">Uncharacterized protein</fullName>
    </submittedName>
</protein>
<dbReference type="AlphaFoldDB" id="A0A645BVA8"/>
<keyword evidence="1" id="KW-0812">Transmembrane</keyword>
<evidence type="ECO:0000256" key="1">
    <source>
        <dbReference type="SAM" id="Phobius"/>
    </source>
</evidence>
<comment type="caution">
    <text evidence="2">The sequence shown here is derived from an EMBL/GenBank/DDBJ whole genome shotgun (WGS) entry which is preliminary data.</text>
</comment>
<gene>
    <name evidence="2" type="ORF">SDC9_115972</name>
</gene>